<dbReference type="AlphaFoldDB" id="A0A6J6MNW8"/>
<organism evidence="1">
    <name type="scientific">freshwater metagenome</name>
    <dbReference type="NCBI Taxonomy" id="449393"/>
    <lineage>
        <taxon>unclassified sequences</taxon>
        <taxon>metagenomes</taxon>
        <taxon>ecological metagenomes</taxon>
    </lineage>
</organism>
<sequence length="45" mass="4786">MIALNACDDCELGAEVAPLRYGVGVPGATSLLHCDWSTSTSFVEW</sequence>
<protein>
    <submittedName>
        <fullName evidence="1">Unannotated protein</fullName>
    </submittedName>
</protein>
<reference evidence="1" key="1">
    <citation type="submission" date="2020-05" db="EMBL/GenBank/DDBJ databases">
        <authorList>
            <person name="Chiriac C."/>
            <person name="Salcher M."/>
            <person name="Ghai R."/>
            <person name="Kavagutti S V."/>
        </authorList>
    </citation>
    <scope>NUCLEOTIDE SEQUENCE</scope>
</reference>
<accession>A0A6J6MNW8</accession>
<dbReference type="EMBL" id="CAFBPJ010000026">
    <property type="protein sequence ID" value="CAB5010780.1"/>
    <property type="molecule type" value="Genomic_DNA"/>
</dbReference>
<proteinExistence type="predicted"/>
<evidence type="ECO:0000313" key="1">
    <source>
        <dbReference type="EMBL" id="CAB4675757.1"/>
    </source>
</evidence>
<dbReference type="EMBL" id="CAEZWW010000099">
    <property type="protein sequence ID" value="CAB4675757.1"/>
    <property type="molecule type" value="Genomic_DNA"/>
</dbReference>
<name>A0A6J6MNW8_9ZZZZ</name>
<evidence type="ECO:0000313" key="2">
    <source>
        <dbReference type="EMBL" id="CAB4693982.1"/>
    </source>
</evidence>
<evidence type="ECO:0000313" key="3">
    <source>
        <dbReference type="EMBL" id="CAB5010780.1"/>
    </source>
</evidence>
<dbReference type="EMBL" id="CAEZXZ010000011">
    <property type="protein sequence ID" value="CAB4693982.1"/>
    <property type="molecule type" value="Genomic_DNA"/>
</dbReference>
<gene>
    <name evidence="1" type="ORF">UFOPK2310_00892</name>
    <name evidence="2" type="ORF">UFOPK2625_00140</name>
    <name evidence="3" type="ORF">UFOPK4092_00377</name>
</gene>